<dbReference type="HAMAP" id="MF_00582">
    <property type="entry name" value="UPF0215"/>
    <property type="match status" value="1"/>
</dbReference>
<comment type="similarity">
    <text evidence="1">Belongs to the UPF0215 family.</text>
</comment>
<dbReference type="AlphaFoldDB" id="A0A7C5LFA3"/>
<proteinExistence type="inferred from homology"/>
<evidence type="ECO:0000256" key="1">
    <source>
        <dbReference type="HAMAP-Rule" id="MF_00582"/>
    </source>
</evidence>
<dbReference type="Gene3D" id="3.30.2170.10">
    <property type="entry name" value="archaeoglobus fulgidus dsm 4304 superfamily"/>
    <property type="match status" value="1"/>
</dbReference>
<organism evidence="2">
    <name type="scientific">Caldiarchaeum subterraneum</name>
    <dbReference type="NCBI Taxonomy" id="311458"/>
    <lineage>
        <taxon>Archaea</taxon>
        <taxon>Nitrososphaerota</taxon>
        <taxon>Candidatus Caldarchaeales</taxon>
        <taxon>Candidatus Caldarchaeaceae</taxon>
        <taxon>Candidatus Caldarchaeum</taxon>
    </lineage>
</organism>
<dbReference type="EMBL" id="DRWN01000025">
    <property type="protein sequence ID" value="HHK68143.1"/>
    <property type="molecule type" value="Genomic_DNA"/>
</dbReference>
<name>A0A7C5LFA3_CALS0</name>
<comment type="caution">
    <text evidence="2">The sequence shown here is derived from an EMBL/GenBank/DDBJ whole genome shotgun (WGS) entry which is preliminary data.</text>
</comment>
<evidence type="ECO:0000313" key="2">
    <source>
        <dbReference type="EMBL" id="HHK68143.1"/>
    </source>
</evidence>
<dbReference type="PIRSF" id="PIRSF006380">
    <property type="entry name" value="UCP006380"/>
    <property type="match status" value="1"/>
</dbReference>
<gene>
    <name evidence="2" type="ORF">ENM11_03180</name>
</gene>
<protein>
    <recommendedName>
        <fullName evidence="1">UPF0215 protein ENM11_03180</fullName>
    </recommendedName>
</protein>
<accession>A0A7C5LFA3</accession>
<reference evidence="2" key="1">
    <citation type="journal article" date="2020" name="mSystems">
        <title>Genome- and Community-Level Interaction Insights into Carbon Utilization and Element Cycling Functions of Hydrothermarchaeota in Hydrothermal Sediment.</title>
        <authorList>
            <person name="Zhou Z."/>
            <person name="Liu Y."/>
            <person name="Xu W."/>
            <person name="Pan J."/>
            <person name="Luo Z.H."/>
            <person name="Li M."/>
        </authorList>
    </citation>
    <scope>NUCLEOTIDE SEQUENCE [LARGE SCALE GENOMIC DNA]</scope>
    <source>
        <strain evidence="2">SpSt-1056</strain>
    </source>
</reference>
<sequence length="194" mass="21766">MPTRVNVGKKAIRCLGIAESFRKEAGSKAVLAGVVIRSDLLVDGLVLASCTVGGMDSTDSIISMWKSLNRDDVNFILLGGSVISWFNVVNLGKLYDTTSTPLICITYRESEGLDDVFKRRFPEDWAQRLEVHNRNGERHPIVLKTGFKVFVRCFGLSVEDAKKLIDKFTLEGRYPEPVRLAKMIARSVLRFKEL</sequence>
<dbReference type="PANTHER" id="PTHR39518">
    <property type="entry name" value="UPF0215 PROTEIN MJ1150"/>
    <property type="match status" value="1"/>
</dbReference>
<dbReference type="PANTHER" id="PTHR39518:SF2">
    <property type="entry name" value="UPF0215 PROTEIN MJ1150"/>
    <property type="match status" value="1"/>
</dbReference>
<dbReference type="Pfam" id="PF01949">
    <property type="entry name" value="Endo_dU"/>
    <property type="match status" value="1"/>
</dbReference>
<dbReference type="InterPro" id="IPR002802">
    <property type="entry name" value="Endo_dU"/>
</dbReference>